<dbReference type="SUPFAM" id="SSF48403">
    <property type="entry name" value="Ankyrin repeat"/>
    <property type="match status" value="1"/>
</dbReference>
<dbReference type="Proteomes" id="UP000078046">
    <property type="component" value="Unassembled WGS sequence"/>
</dbReference>
<reference evidence="4 5" key="1">
    <citation type="submission" date="2016-04" db="EMBL/GenBank/DDBJ databases">
        <title>The genome of Intoshia linei affirms orthonectids as highly simplified spiralians.</title>
        <authorList>
            <person name="Mikhailov K.V."/>
            <person name="Slusarev G.S."/>
            <person name="Nikitin M.A."/>
            <person name="Logacheva M.D."/>
            <person name="Penin A."/>
            <person name="Aleoshin V."/>
            <person name="Panchin Y.V."/>
        </authorList>
    </citation>
    <scope>NUCLEOTIDE SEQUENCE [LARGE SCALE GENOMIC DNA]</scope>
    <source>
        <strain evidence="4">Intl2013</strain>
        <tissue evidence="4">Whole animal</tissue>
    </source>
</reference>
<dbReference type="InterPro" id="IPR050776">
    <property type="entry name" value="Ank_Repeat/CDKN_Inhibitor"/>
</dbReference>
<evidence type="ECO:0000256" key="2">
    <source>
        <dbReference type="ARBA" id="ARBA00023043"/>
    </source>
</evidence>
<dbReference type="PANTHER" id="PTHR24201:SF15">
    <property type="entry name" value="ANKYRIN REPEAT DOMAIN-CONTAINING PROTEIN 66"/>
    <property type="match status" value="1"/>
</dbReference>
<proteinExistence type="predicted"/>
<evidence type="ECO:0000256" key="1">
    <source>
        <dbReference type="ARBA" id="ARBA00022737"/>
    </source>
</evidence>
<dbReference type="SMART" id="SM00248">
    <property type="entry name" value="ANK"/>
    <property type="match status" value="2"/>
</dbReference>
<evidence type="ECO:0000313" key="5">
    <source>
        <dbReference type="Proteomes" id="UP000078046"/>
    </source>
</evidence>
<dbReference type="PRINTS" id="PR01415">
    <property type="entry name" value="ANKYRIN"/>
</dbReference>
<feature type="repeat" description="ANK" evidence="3">
    <location>
        <begin position="119"/>
        <end position="151"/>
    </location>
</feature>
<evidence type="ECO:0000313" key="4">
    <source>
        <dbReference type="EMBL" id="OAF70191.1"/>
    </source>
</evidence>
<keyword evidence="2 3" id="KW-0040">ANK repeat</keyword>
<gene>
    <name evidence="4" type="ORF">A3Q56_02053</name>
</gene>
<dbReference type="PROSITE" id="PS50088">
    <property type="entry name" value="ANK_REPEAT"/>
    <property type="match status" value="2"/>
</dbReference>
<dbReference type="PANTHER" id="PTHR24201">
    <property type="entry name" value="ANK_REP_REGION DOMAIN-CONTAINING PROTEIN"/>
    <property type="match status" value="1"/>
</dbReference>
<name>A0A177B9F8_9BILA</name>
<keyword evidence="1" id="KW-0677">Repeat</keyword>
<dbReference type="PROSITE" id="PS50297">
    <property type="entry name" value="ANK_REP_REGION"/>
    <property type="match status" value="2"/>
</dbReference>
<accession>A0A177B9F8</accession>
<dbReference type="OrthoDB" id="194358at2759"/>
<dbReference type="EMBL" id="LWCA01000178">
    <property type="protein sequence ID" value="OAF70191.1"/>
    <property type="molecule type" value="Genomic_DNA"/>
</dbReference>
<organism evidence="4 5">
    <name type="scientific">Intoshia linei</name>
    <dbReference type="NCBI Taxonomy" id="1819745"/>
    <lineage>
        <taxon>Eukaryota</taxon>
        <taxon>Metazoa</taxon>
        <taxon>Spiralia</taxon>
        <taxon>Lophotrochozoa</taxon>
        <taxon>Mesozoa</taxon>
        <taxon>Orthonectida</taxon>
        <taxon>Rhopaluridae</taxon>
        <taxon>Intoshia</taxon>
    </lineage>
</organism>
<dbReference type="Pfam" id="PF12796">
    <property type="entry name" value="Ank_2"/>
    <property type="match status" value="1"/>
</dbReference>
<comment type="caution">
    <text evidence="4">The sequence shown here is derived from an EMBL/GenBank/DDBJ whole genome shotgun (WGS) entry which is preliminary data.</text>
</comment>
<keyword evidence="5" id="KW-1185">Reference proteome</keyword>
<dbReference type="InterPro" id="IPR002110">
    <property type="entry name" value="Ankyrin_rpt"/>
</dbReference>
<sequence>MNDFVSYCTDSYIDSLSDDLSQHENETCLEKLRKVTKKKKFRIIIQTKKLGFAQPLSNTSRAKKFLKYVNPSNASRGLELLTGQSLELHEACTIGDYESLKDYLKNSNFDINGRDPDFSNRTPLHWACSRGYVDCAKLLIDHGCKVNIKMDMGWTPFHCAAESGKLNIIRLLLANGASISLKDRYSKSASDIAHLYGFKDIVNHINSQ</sequence>
<feature type="repeat" description="ANK" evidence="3">
    <location>
        <begin position="152"/>
        <end position="184"/>
    </location>
</feature>
<dbReference type="InterPro" id="IPR036770">
    <property type="entry name" value="Ankyrin_rpt-contain_sf"/>
</dbReference>
<protein>
    <submittedName>
        <fullName evidence="4">Uncharacterized protein</fullName>
    </submittedName>
</protein>
<evidence type="ECO:0000256" key="3">
    <source>
        <dbReference type="PROSITE-ProRule" id="PRU00023"/>
    </source>
</evidence>
<dbReference type="Gene3D" id="1.25.40.20">
    <property type="entry name" value="Ankyrin repeat-containing domain"/>
    <property type="match status" value="2"/>
</dbReference>
<dbReference type="AlphaFoldDB" id="A0A177B9F8"/>